<reference evidence="8" key="1">
    <citation type="submission" date="2025-08" db="UniProtKB">
        <authorList>
            <consortium name="RefSeq"/>
        </authorList>
    </citation>
    <scope>IDENTIFICATION</scope>
    <source>
        <tissue evidence="8">Muscle</tissue>
    </source>
</reference>
<feature type="compositionally biased region" description="Polar residues" evidence="5">
    <location>
        <begin position="1721"/>
        <end position="1739"/>
    </location>
</feature>
<name>A0A6P8MW82_9HYME</name>
<feature type="compositionally biased region" description="Basic and acidic residues" evidence="5">
    <location>
        <begin position="1746"/>
        <end position="1755"/>
    </location>
</feature>
<dbReference type="GO" id="GO:0008270">
    <property type="term" value="F:zinc ion binding"/>
    <property type="evidence" value="ECO:0007669"/>
    <property type="project" value="UniProtKB-KW"/>
</dbReference>
<evidence type="ECO:0000256" key="1">
    <source>
        <dbReference type="ARBA" id="ARBA00022723"/>
    </source>
</evidence>
<feature type="region of interest" description="Disordered" evidence="5">
    <location>
        <begin position="1315"/>
        <end position="1461"/>
    </location>
</feature>
<dbReference type="Proteomes" id="UP000515164">
    <property type="component" value="Unplaced"/>
</dbReference>
<evidence type="ECO:0000256" key="5">
    <source>
        <dbReference type="SAM" id="MobiDB-lite"/>
    </source>
</evidence>
<sequence length="1968" mass="223901">MLQKKTFQLDIPDTKYHNANIRITRLCPGCNLNRLEERIIVCLKHSLPWIQRKASLQALDFCRRCRQALYKLKADLQNLGLSRRQVHQGLIQLATKPRVILTRQIPYTRYRLKNLSEDGRGKNIIDNLRTNALNLHPRIEDIHKSNMTERFIKEESKYIKKADGVTAHETALISSNRELFIPNIKNPLATMHSFDETLKQLDKSISSKMRVDEKSTNTRKLENNVVSSKKCDKDENHHCIRKHKDTQKIREIPNLISDKVGSNRILMFNKYKKNRIEPKLKLKSCFVKKVNDSIKSDDYKKVYTKSIKLDINKKLHNDKKLIDMKVNSIPDKNIYSKHEDSTLNCNHKTEEVTKMKKNTHKRKLHKLMVSDRHKEIVQKRRKIKDRFRTYFGDCISISEDEQEQNIIEERFRKTRKKDSVDSCESGVYVAEKNITMTAACVDIIQKSNEDTSQGIIANVDVSHKQNDDISQGTITNLDIIHKLNKSTSQETIVNVNTNNGLNEDTSQRTIVNVGVIHESNEDTCQGIIANVDTNHKSNEGTSQGTIANIIQKSDEDTSQGTIANVDTIHESNEVTGNTNNKTTNQIEGATNFVEIECNKVQNNTYENKTHNIEIEKKELSRNKFINFSEKNDIEKSKHASSVTDMFQITEQSKVNVSTTKMKATTEINNILPSDIPEICIPSHDTVTISKDFSGSERSNLDTKDFNDLLHMRPFKTCQIRSNENVQETDMNADIGESTNLKKLSETQINCNQSITERILNHTKENKKVQLSSNTNKTDNVISTNNISNVKNNENELAVKNSELNISEKKDIQSNKLPQGKLRVLSSAELGARWCPTPVNSVTSTVQFSHKNTETGTVPKTIVSIPAPVSETASRTIPENMNKYHTDLEFSRSLYATLVKIYNLIQIIRKFPISNLNYDKLLNMEFQNLRKILNTNDFINLTTAVVSVLNKTMLVTPPLSLNELFHYAPSVKSYYVLILNKNKTTINNLNECRTVKSVGVPNQITLNQNRCFDTQVSQNIWASSVQSRLEYLLSNFFEQGQTLCLNIVPNQPQQNFQEQIVLPLQNNVLQSNVLINPNTVNNNSYNNNMHQHTYRMQVHANFTQQKVSNVNFAEQNSVTNMHVRQSYPLQYSLFPPTGRNQLGGVHTSVPVTNASSINQQYVSSVFIPQSNTYCNVNVPNYTIQQNMNSTHMSQGTQLQGVLRSVSPNRNIPQPVQQNTNSIHMSQRSQLQGVLRSVSPNRNIPQPVQQNTNSTHMSQRTQLQGVLRSVSPNRNIPQLVQQNMNSTHMSQGTQLQGVSRSVSPNRNILQPVQQNMNSTHMSQGTQLQGVSRSVSPNRNIPQPVQQNMNSTHMSQGTQLQGVSRSVSPKRNISQPVQQNMNSTHMSQGTQLQGVSRSVSPKRNIPQPVQQNMNSTQMSQGTQLQGVSRSVSPNRNIPQPVQQNMNSTQMSQGTQLQGVSRSVSPNRNIPQPIQQNMNSTQMSQGTQLQDVSRSVSSNHNIPQPVQTMVATNISHSVPKNSQHIEQKHKKIIPQKRIPMEVLQNRTSEEVASSQQLKKSTLRRLKKKENLQVSLESTTNLFDILKYISDIQKLILLKQLDYYFGCTTWLQQQFSSEKWQEIHSERSVLLYFQTLLKHLVEKTIKNLSPDNYQINILKNIEIDVPKVIQITVKENNGICCQVEAFKSNQEQYNAMNIKQNCTNYEENSNVTITQNQCEKEHEATDNSQTNSSSIKQNLQSHQASDVDVCQENKVEREPNSSRNIHNSNTKEQNLDESKKITENISQVVKEKLSALSNMKLLDTLLQLNPHLVTVEISSKNDQVTVVDTNANSENTPKSEEPEEYQEHQHLKGTITDDLTVSSFKSPNNIEYFNNKESHNTSLERPPTTYIKDVRSISMETYLKIGVTNNVPANTMEENIEEEEIKICLYCGKPSTVACIICLEAKYCSKECSQLHWGDHYKDCSPVERSISS</sequence>
<dbReference type="PROSITE" id="PS01360">
    <property type="entry name" value="ZF_MYND_1"/>
    <property type="match status" value="1"/>
</dbReference>
<organism evidence="7 8">
    <name type="scientific">Bombus bifarius</name>
    <dbReference type="NCBI Taxonomy" id="103933"/>
    <lineage>
        <taxon>Eukaryota</taxon>
        <taxon>Metazoa</taxon>
        <taxon>Ecdysozoa</taxon>
        <taxon>Arthropoda</taxon>
        <taxon>Hexapoda</taxon>
        <taxon>Insecta</taxon>
        <taxon>Pterygota</taxon>
        <taxon>Neoptera</taxon>
        <taxon>Endopterygota</taxon>
        <taxon>Hymenoptera</taxon>
        <taxon>Apocrita</taxon>
        <taxon>Aculeata</taxon>
        <taxon>Apoidea</taxon>
        <taxon>Anthophila</taxon>
        <taxon>Apidae</taxon>
        <taxon>Bombus</taxon>
        <taxon>Pyrobombus</taxon>
    </lineage>
</organism>
<evidence type="ECO:0000256" key="3">
    <source>
        <dbReference type="ARBA" id="ARBA00022833"/>
    </source>
</evidence>
<feature type="region of interest" description="Disordered" evidence="5">
    <location>
        <begin position="1712"/>
        <end position="1773"/>
    </location>
</feature>
<evidence type="ECO:0000256" key="4">
    <source>
        <dbReference type="PROSITE-ProRule" id="PRU00134"/>
    </source>
</evidence>
<dbReference type="SUPFAM" id="SSF144232">
    <property type="entry name" value="HIT/MYND zinc finger-like"/>
    <property type="match status" value="1"/>
</dbReference>
<dbReference type="InterPro" id="IPR002893">
    <property type="entry name" value="Znf_MYND"/>
</dbReference>
<keyword evidence="3" id="KW-0862">Zinc</keyword>
<protein>
    <submittedName>
        <fullName evidence="8">Protein PF14_0175-like isoform X4</fullName>
    </submittedName>
</protein>
<keyword evidence="7" id="KW-1185">Reference proteome</keyword>
<proteinExistence type="predicted"/>
<feature type="domain" description="MYND-type" evidence="6">
    <location>
        <begin position="1923"/>
        <end position="1959"/>
    </location>
</feature>
<evidence type="ECO:0000313" key="7">
    <source>
        <dbReference type="Proteomes" id="UP000515164"/>
    </source>
</evidence>
<feature type="compositionally biased region" description="Polar residues" evidence="5">
    <location>
        <begin position="1756"/>
        <end position="1767"/>
    </location>
</feature>
<dbReference type="Pfam" id="PF01753">
    <property type="entry name" value="zf-MYND"/>
    <property type="match status" value="1"/>
</dbReference>
<keyword evidence="2 4" id="KW-0863">Zinc-finger</keyword>
<evidence type="ECO:0000259" key="6">
    <source>
        <dbReference type="PROSITE" id="PS50865"/>
    </source>
</evidence>
<dbReference type="PROSITE" id="PS50865">
    <property type="entry name" value="ZF_MYND_2"/>
    <property type="match status" value="1"/>
</dbReference>
<dbReference type="GeneID" id="117209246"/>
<gene>
    <name evidence="8" type="primary">LOC117209246</name>
</gene>
<accession>A0A6P8MW82</accession>
<dbReference type="Gene3D" id="6.10.140.2220">
    <property type="match status" value="1"/>
</dbReference>
<dbReference type="RefSeq" id="XP_033306907.1">
    <property type="nucleotide sequence ID" value="XM_033451016.1"/>
</dbReference>
<evidence type="ECO:0000256" key="2">
    <source>
        <dbReference type="ARBA" id="ARBA00022771"/>
    </source>
</evidence>
<evidence type="ECO:0000313" key="8">
    <source>
        <dbReference type="RefSeq" id="XP_033306907.1"/>
    </source>
</evidence>
<keyword evidence="1" id="KW-0479">Metal-binding</keyword>